<evidence type="ECO:0000313" key="1">
    <source>
        <dbReference type="EMBL" id="KAJ8913547.1"/>
    </source>
</evidence>
<accession>A0AAV8VGX5</accession>
<dbReference type="Proteomes" id="UP001159042">
    <property type="component" value="Unassembled WGS sequence"/>
</dbReference>
<dbReference type="AlphaFoldDB" id="A0AAV8VGX5"/>
<gene>
    <name evidence="1" type="ORF">NQ315_017098</name>
</gene>
<name>A0AAV8VGX5_9CUCU</name>
<comment type="caution">
    <text evidence="1">The sequence shown here is derived from an EMBL/GenBank/DDBJ whole genome shotgun (WGS) entry which is preliminary data.</text>
</comment>
<evidence type="ECO:0000313" key="2">
    <source>
        <dbReference type="Proteomes" id="UP001159042"/>
    </source>
</evidence>
<protein>
    <recommendedName>
        <fullName evidence="3">Ribosomal protein S4</fullName>
    </recommendedName>
</protein>
<dbReference type="EMBL" id="JANEYG010000092">
    <property type="protein sequence ID" value="KAJ8913547.1"/>
    <property type="molecule type" value="Genomic_DNA"/>
</dbReference>
<proteinExistence type="predicted"/>
<evidence type="ECO:0008006" key="3">
    <source>
        <dbReference type="Google" id="ProtNLM"/>
    </source>
</evidence>
<organism evidence="1 2">
    <name type="scientific">Exocentrus adspersus</name>
    <dbReference type="NCBI Taxonomy" id="1586481"/>
    <lineage>
        <taxon>Eukaryota</taxon>
        <taxon>Metazoa</taxon>
        <taxon>Ecdysozoa</taxon>
        <taxon>Arthropoda</taxon>
        <taxon>Hexapoda</taxon>
        <taxon>Insecta</taxon>
        <taxon>Pterygota</taxon>
        <taxon>Neoptera</taxon>
        <taxon>Endopterygota</taxon>
        <taxon>Coleoptera</taxon>
        <taxon>Polyphaga</taxon>
        <taxon>Cucujiformia</taxon>
        <taxon>Chrysomeloidea</taxon>
        <taxon>Cerambycidae</taxon>
        <taxon>Lamiinae</taxon>
        <taxon>Acanthocinini</taxon>
        <taxon>Exocentrus</taxon>
    </lineage>
</organism>
<reference evidence="1 2" key="1">
    <citation type="journal article" date="2023" name="Insect Mol. Biol.">
        <title>Genome sequencing provides insights into the evolution of gene families encoding plant cell wall-degrading enzymes in longhorned beetles.</title>
        <authorList>
            <person name="Shin N.R."/>
            <person name="Okamura Y."/>
            <person name="Kirsch R."/>
            <person name="Pauchet Y."/>
        </authorList>
    </citation>
    <scope>NUCLEOTIDE SEQUENCE [LARGE SCALE GENOMIC DNA]</scope>
    <source>
        <strain evidence="1">EAD_L_NR</strain>
    </source>
</reference>
<sequence>MEPETEPKRFKLRRLKPITVDNDIIQKNLEPLKLNTQRKQFAQELYYENHKEAGMSPLIRESRKQPVHQRLGRKHPLTLGTNTSSILPKRRLRLPSLGSNNLFNKRSRIFSAQQRLNRIRANQREVMASQNSSMPKRIKLRRTLPHFGGATNLMVEVKNNNAFFNRHQAMNGIRRFRQILSPHLQLEIKNIQATHPGHQTIVPFRVTPAATEIALHQRFAQLSGC</sequence>
<keyword evidence="2" id="KW-1185">Reference proteome</keyword>